<evidence type="ECO:0000313" key="10">
    <source>
        <dbReference type="EMBL" id="WGV24892.1"/>
    </source>
</evidence>
<dbReference type="Proteomes" id="UP001223520">
    <property type="component" value="Chromosome"/>
</dbReference>
<dbReference type="GO" id="GO:0043571">
    <property type="term" value="P:maintenance of CRISPR repeat elements"/>
    <property type="evidence" value="ECO:0007669"/>
    <property type="project" value="InterPro"/>
</dbReference>
<evidence type="ECO:0000256" key="5">
    <source>
        <dbReference type="ARBA" id="ARBA00022842"/>
    </source>
</evidence>
<evidence type="ECO:0000256" key="9">
    <source>
        <dbReference type="ARBA" id="ARBA00038592"/>
    </source>
</evidence>
<dbReference type="PANTHER" id="PTHR34353">
    <property type="entry name" value="CRISPR-ASSOCIATED ENDONUCLEASE CAS1 1"/>
    <property type="match status" value="1"/>
</dbReference>
<dbReference type="GO" id="GO:0004386">
    <property type="term" value="F:helicase activity"/>
    <property type="evidence" value="ECO:0007669"/>
    <property type="project" value="UniProtKB-KW"/>
</dbReference>
<keyword evidence="11" id="KW-1185">Reference proteome</keyword>
<dbReference type="InterPro" id="IPR050646">
    <property type="entry name" value="Cas1"/>
</dbReference>
<accession>A0AAJ6NQU1</accession>
<evidence type="ECO:0000313" key="11">
    <source>
        <dbReference type="Proteomes" id="UP001223520"/>
    </source>
</evidence>
<dbReference type="Gene3D" id="1.20.120.920">
    <property type="entry name" value="CRISPR-associated endonuclease Cas1, C-terminal domain"/>
    <property type="match status" value="1"/>
</dbReference>
<keyword evidence="5" id="KW-0460">Magnesium</keyword>
<keyword evidence="6" id="KW-0051">Antiviral defense</keyword>
<evidence type="ECO:0000256" key="2">
    <source>
        <dbReference type="ARBA" id="ARBA00022723"/>
    </source>
</evidence>
<dbReference type="GO" id="GO:0051607">
    <property type="term" value="P:defense response to virus"/>
    <property type="evidence" value="ECO:0007669"/>
    <property type="project" value="UniProtKB-KW"/>
</dbReference>
<keyword evidence="3 10" id="KW-0255">Endonuclease</keyword>
<evidence type="ECO:0000256" key="1">
    <source>
        <dbReference type="ARBA" id="ARBA00022722"/>
    </source>
</evidence>
<dbReference type="GO" id="GO:0004519">
    <property type="term" value="F:endonuclease activity"/>
    <property type="evidence" value="ECO:0007669"/>
    <property type="project" value="UniProtKB-KW"/>
</dbReference>
<evidence type="ECO:0000256" key="3">
    <source>
        <dbReference type="ARBA" id="ARBA00022759"/>
    </source>
</evidence>
<dbReference type="KEGG" id="hbq:QI031_24495"/>
<dbReference type="Pfam" id="PF01867">
    <property type="entry name" value="Cas_Cas1"/>
    <property type="match status" value="1"/>
</dbReference>
<dbReference type="AlphaFoldDB" id="A0AAJ6NQU1"/>
<dbReference type="EMBL" id="CP124543">
    <property type="protein sequence ID" value="WGV24892.1"/>
    <property type="molecule type" value="Genomic_DNA"/>
</dbReference>
<comment type="subunit">
    <text evidence="9">Homodimer, forms a heterotetramer with a Cas2 homodimer.</text>
</comment>
<dbReference type="GO" id="GO:0006281">
    <property type="term" value="P:DNA repair"/>
    <property type="evidence" value="ECO:0007669"/>
    <property type="project" value="UniProtKB-KW"/>
</dbReference>
<evidence type="ECO:0000256" key="4">
    <source>
        <dbReference type="ARBA" id="ARBA00022801"/>
    </source>
</evidence>
<dbReference type="GO" id="GO:0046872">
    <property type="term" value="F:metal ion binding"/>
    <property type="evidence" value="ECO:0007669"/>
    <property type="project" value="UniProtKB-KW"/>
</dbReference>
<evidence type="ECO:0000256" key="7">
    <source>
        <dbReference type="ARBA" id="ARBA00023125"/>
    </source>
</evidence>
<organism evidence="10 11">
    <name type="scientific">Halotia branconii CENA392</name>
    <dbReference type="NCBI Taxonomy" id="1539056"/>
    <lineage>
        <taxon>Bacteria</taxon>
        <taxon>Bacillati</taxon>
        <taxon>Cyanobacteriota</taxon>
        <taxon>Cyanophyceae</taxon>
        <taxon>Nostocales</taxon>
        <taxon>Nodulariaceae</taxon>
        <taxon>Halotia</taxon>
    </lineage>
</organism>
<keyword evidence="4" id="KW-0378">Hydrolase</keyword>
<evidence type="ECO:0000256" key="8">
    <source>
        <dbReference type="ARBA" id="ARBA00023211"/>
    </source>
</evidence>
<dbReference type="PANTHER" id="PTHR34353:SF2">
    <property type="entry name" value="CRISPR-ASSOCIATED ENDONUCLEASE CAS1 1"/>
    <property type="match status" value="1"/>
</dbReference>
<keyword evidence="1" id="KW-0540">Nuclease</keyword>
<dbReference type="NCBIfam" id="TIGR00287">
    <property type="entry name" value="cas1"/>
    <property type="match status" value="1"/>
</dbReference>
<keyword evidence="8" id="KW-0464">Manganese</keyword>
<reference evidence="10 11" key="1">
    <citation type="journal article" date="2023" name="Limnol Oceanogr Lett">
        <title>Environmental adaptations by the intertidal Antarctic cyanobacterium Halotia branconii CENA392 as revealed using long-read genome sequencing.</title>
        <authorList>
            <person name="Dextro R.B."/>
            <person name="Delbaje E."/>
            <person name="Freitas P.N.N."/>
            <person name="Geraldes V."/>
            <person name="Pinto E."/>
            <person name="Long P.F."/>
            <person name="Fiore M.F."/>
        </authorList>
    </citation>
    <scope>NUCLEOTIDE SEQUENCE [LARGE SCALE GENOMIC DNA]</scope>
    <source>
        <strain evidence="10 11">CENA392</strain>
    </source>
</reference>
<dbReference type="InterPro" id="IPR002729">
    <property type="entry name" value="CRISPR-assoc_Cas1"/>
</dbReference>
<protein>
    <submittedName>
        <fullName evidence="10">CRISPR-associated endonuclease Cas1</fullName>
    </submittedName>
</protein>
<proteinExistence type="predicted"/>
<name>A0AAJ6NQU1_9CYAN</name>
<evidence type="ECO:0000256" key="6">
    <source>
        <dbReference type="ARBA" id="ARBA00023118"/>
    </source>
</evidence>
<sequence length="188" mass="22274">MFAGRRLHAELEKQEDEDWEELFLESEELGLRGRLDALRTRDGQTIPYEHKRGRAHRDENKQPQAWESDRLQILAYAYLQPRSQAAPLALDLLEIFRVPLVDITVMASVNRGQWDIKADFEIRGQQVWLSEAGRRKFVELYENRKQETWKHPVLGYSLTYRRLFELEVRLLEKEWSGEGGLFGHLILR</sequence>
<dbReference type="InterPro" id="IPR042206">
    <property type="entry name" value="CRISPR-assoc_Cas1_C"/>
</dbReference>
<gene>
    <name evidence="10" type="primary">cas1</name>
    <name evidence="10" type="ORF">QI031_24495</name>
</gene>
<dbReference type="GO" id="GO:0003677">
    <property type="term" value="F:DNA binding"/>
    <property type="evidence" value="ECO:0007669"/>
    <property type="project" value="UniProtKB-KW"/>
</dbReference>
<dbReference type="GO" id="GO:0016787">
    <property type="term" value="F:hydrolase activity"/>
    <property type="evidence" value="ECO:0007669"/>
    <property type="project" value="UniProtKB-KW"/>
</dbReference>
<dbReference type="RefSeq" id="WP_281482204.1">
    <property type="nucleotide sequence ID" value="NZ_CP124543.1"/>
</dbReference>
<keyword evidence="7" id="KW-0238">DNA-binding</keyword>
<dbReference type="CDD" id="cd09634">
    <property type="entry name" value="Cas1_I-II-III"/>
    <property type="match status" value="1"/>
</dbReference>
<keyword evidence="2" id="KW-0479">Metal-binding</keyword>